<dbReference type="InterPro" id="IPR017441">
    <property type="entry name" value="Protein_kinase_ATP_BS"/>
</dbReference>
<dbReference type="InterPro" id="IPR000961">
    <property type="entry name" value="AGC-kinase_C"/>
</dbReference>
<evidence type="ECO:0000256" key="12">
    <source>
        <dbReference type="RuleBase" id="RU000304"/>
    </source>
</evidence>
<keyword evidence="7" id="KW-0418">Kinase</keyword>
<evidence type="ECO:0000256" key="11">
    <source>
        <dbReference type="PROSITE-ProRule" id="PRU10141"/>
    </source>
</evidence>
<evidence type="ECO:0000256" key="7">
    <source>
        <dbReference type="ARBA" id="ARBA00022777"/>
    </source>
</evidence>
<dbReference type="EC" id="2.7.11.1" evidence="2"/>
<feature type="domain" description="Protein kinase" evidence="14">
    <location>
        <begin position="59"/>
        <end position="395"/>
    </location>
</feature>
<accession>A0A7S2GE21</accession>
<dbReference type="PANTHER" id="PTHR22988">
    <property type="entry name" value="MYOTONIC DYSTROPHY S/T KINASE-RELATED"/>
    <property type="match status" value="1"/>
</dbReference>
<evidence type="ECO:0000256" key="8">
    <source>
        <dbReference type="ARBA" id="ARBA00022840"/>
    </source>
</evidence>
<evidence type="ECO:0000256" key="13">
    <source>
        <dbReference type="SAM" id="MobiDB-lite"/>
    </source>
</evidence>
<dbReference type="InterPro" id="IPR050839">
    <property type="entry name" value="Rho-assoc_Ser/Thr_Kinase"/>
</dbReference>
<dbReference type="Gene3D" id="1.10.510.10">
    <property type="entry name" value="Transferase(Phosphotransferase) domain 1"/>
    <property type="match status" value="1"/>
</dbReference>
<evidence type="ECO:0000313" key="16">
    <source>
        <dbReference type="EMBL" id="CAD9447844.1"/>
    </source>
</evidence>
<feature type="binding site" evidence="11">
    <location>
        <position position="88"/>
    </location>
    <ligand>
        <name>ATP</name>
        <dbReference type="ChEBI" id="CHEBI:30616"/>
    </ligand>
</feature>
<dbReference type="EMBL" id="HBGU01027574">
    <property type="protein sequence ID" value="CAD9447844.1"/>
    <property type="molecule type" value="Transcribed_RNA"/>
</dbReference>
<evidence type="ECO:0000256" key="10">
    <source>
        <dbReference type="ARBA" id="ARBA00048679"/>
    </source>
</evidence>
<protein>
    <recommendedName>
        <fullName evidence="2">non-specific serine/threonine protein kinase</fullName>
        <ecNumber evidence="2">2.7.11.1</ecNumber>
    </recommendedName>
</protein>
<dbReference type="SUPFAM" id="SSF56112">
    <property type="entry name" value="Protein kinase-like (PK-like)"/>
    <property type="match status" value="1"/>
</dbReference>
<dbReference type="PROSITE" id="PS51285">
    <property type="entry name" value="AGC_KINASE_CTER"/>
    <property type="match status" value="1"/>
</dbReference>
<name>A0A7S2GE21_9EUKA</name>
<keyword evidence="4" id="KW-0597">Phosphoprotein</keyword>
<evidence type="ECO:0000256" key="1">
    <source>
        <dbReference type="ARBA" id="ARBA00009903"/>
    </source>
</evidence>
<dbReference type="GO" id="GO:0004674">
    <property type="term" value="F:protein serine/threonine kinase activity"/>
    <property type="evidence" value="ECO:0007669"/>
    <property type="project" value="UniProtKB-KW"/>
</dbReference>
<evidence type="ECO:0000256" key="9">
    <source>
        <dbReference type="ARBA" id="ARBA00047899"/>
    </source>
</evidence>
<evidence type="ECO:0000256" key="3">
    <source>
        <dbReference type="ARBA" id="ARBA00022527"/>
    </source>
</evidence>
<feature type="region of interest" description="Disordered" evidence="13">
    <location>
        <begin position="219"/>
        <end position="297"/>
    </location>
</feature>
<comment type="catalytic activity">
    <reaction evidence="9">
        <text>L-threonyl-[protein] + ATP = O-phospho-L-threonyl-[protein] + ADP + H(+)</text>
        <dbReference type="Rhea" id="RHEA:46608"/>
        <dbReference type="Rhea" id="RHEA-COMP:11060"/>
        <dbReference type="Rhea" id="RHEA-COMP:11605"/>
        <dbReference type="ChEBI" id="CHEBI:15378"/>
        <dbReference type="ChEBI" id="CHEBI:30013"/>
        <dbReference type="ChEBI" id="CHEBI:30616"/>
        <dbReference type="ChEBI" id="CHEBI:61977"/>
        <dbReference type="ChEBI" id="CHEBI:456216"/>
        <dbReference type="EC" id="2.7.11.1"/>
    </reaction>
</comment>
<dbReference type="AlphaFoldDB" id="A0A7S2GE21"/>
<evidence type="ECO:0000259" key="15">
    <source>
        <dbReference type="PROSITE" id="PS51285"/>
    </source>
</evidence>
<evidence type="ECO:0000256" key="6">
    <source>
        <dbReference type="ARBA" id="ARBA00022741"/>
    </source>
</evidence>
<dbReference type="FunFam" id="1.10.510.10:FF:000057">
    <property type="entry name" value="Non-specific serine/threonine protein kinase"/>
    <property type="match status" value="1"/>
</dbReference>
<feature type="compositionally biased region" description="Low complexity" evidence="13">
    <location>
        <begin position="280"/>
        <end position="293"/>
    </location>
</feature>
<sequence>MASKNRSPPATDSRAAQFARLIELKHEHLVRSPRSRTRSTRQGCSSLREQRQHLSPDDFECLGVLGRGAFAEVSLVRKRDTHAVYAMKRMRKSDLIARGYVERAWTEWMVQRELDGNPWLVALHFCFQTQEDVLLVMDYVPGGDLMGLLMRVDILPEKEARFYAAQAVLAIEALHSIGYAHRDIKPDNLLLDLDGHLKLADLGLAKGVASMSRLRISRGEGSSDEGAAAAPSEAELSVTTPARSPPSLPPAVWEPSEAEADEGEEAGGLSVNEYAPETPPVAARPRSRSGSRPEMWSRVGTPDYMAPEVILRNGYGLECDWWSLGVIIYEMLIGYAPFYSEDPQETTQKILHHKSTLEFPQQCAISPAAKDLICSLLRDSEERISVDEIKAHSFFAGLDWAGLREPGAAPHTPTLSSDVDASNFELFEPATQVTMCAMPLRQRGGSRDPEAAFFAGFNYRRPSS</sequence>
<evidence type="ECO:0000256" key="4">
    <source>
        <dbReference type="ARBA" id="ARBA00022553"/>
    </source>
</evidence>
<keyword evidence="5" id="KW-0808">Transferase</keyword>
<dbReference type="PANTHER" id="PTHR22988:SF76">
    <property type="entry name" value="CHROMOSOME UNDETERMINED SCAFFOLD_135, WHOLE GENOME SHOTGUN SEQUENCE"/>
    <property type="match status" value="1"/>
</dbReference>
<proteinExistence type="inferred from homology"/>
<feature type="domain" description="AGC-kinase C-terminal" evidence="15">
    <location>
        <begin position="396"/>
        <end position="464"/>
    </location>
</feature>
<evidence type="ECO:0000256" key="5">
    <source>
        <dbReference type="ARBA" id="ARBA00022679"/>
    </source>
</evidence>
<dbReference type="InterPro" id="IPR000719">
    <property type="entry name" value="Prot_kinase_dom"/>
</dbReference>
<reference evidence="16" key="1">
    <citation type="submission" date="2021-01" db="EMBL/GenBank/DDBJ databases">
        <authorList>
            <person name="Corre E."/>
            <person name="Pelletier E."/>
            <person name="Niang G."/>
            <person name="Scheremetjew M."/>
            <person name="Finn R."/>
            <person name="Kale V."/>
            <person name="Holt S."/>
            <person name="Cochrane G."/>
            <person name="Meng A."/>
            <person name="Brown T."/>
            <person name="Cohen L."/>
        </authorList>
    </citation>
    <scope>NUCLEOTIDE SEQUENCE</scope>
    <source>
        <strain evidence="16">UTEX LB 985</strain>
    </source>
</reference>
<evidence type="ECO:0000256" key="2">
    <source>
        <dbReference type="ARBA" id="ARBA00012513"/>
    </source>
</evidence>
<dbReference type="GO" id="GO:0005524">
    <property type="term" value="F:ATP binding"/>
    <property type="evidence" value="ECO:0007669"/>
    <property type="project" value="UniProtKB-UniRule"/>
</dbReference>
<dbReference type="Pfam" id="PF00069">
    <property type="entry name" value="Pkinase"/>
    <property type="match status" value="2"/>
</dbReference>
<dbReference type="PROSITE" id="PS00107">
    <property type="entry name" value="PROTEIN_KINASE_ATP"/>
    <property type="match status" value="1"/>
</dbReference>
<comment type="similarity">
    <text evidence="1">Belongs to the protein kinase superfamily. AGC Ser/Thr protein kinase family.</text>
</comment>
<keyword evidence="8 11" id="KW-0067">ATP-binding</keyword>
<dbReference type="Gene3D" id="3.30.200.20">
    <property type="entry name" value="Phosphorylase Kinase, domain 1"/>
    <property type="match status" value="1"/>
</dbReference>
<dbReference type="PROSITE" id="PS50011">
    <property type="entry name" value="PROTEIN_KINASE_DOM"/>
    <property type="match status" value="1"/>
</dbReference>
<dbReference type="PROSITE" id="PS00108">
    <property type="entry name" value="PROTEIN_KINASE_ST"/>
    <property type="match status" value="1"/>
</dbReference>
<gene>
    <name evidence="16" type="ORF">CBRE1094_LOCUS14984</name>
</gene>
<keyword evidence="3 12" id="KW-0723">Serine/threonine-protein kinase</keyword>
<keyword evidence="6 11" id="KW-0547">Nucleotide-binding</keyword>
<evidence type="ECO:0000259" key="14">
    <source>
        <dbReference type="PROSITE" id="PS50011"/>
    </source>
</evidence>
<dbReference type="InterPro" id="IPR008271">
    <property type="entry name" value="Ser/Thr_kinase_AS"/>
</dbReference>
<dbReference type="InterPro" id="IPR011009">
    <property type="entry name" value="Kinase-like_dom_sf"/>
</dbReference>
<comment type="catalytic activity">
    <reaction evidence="10">
        <text>L-seryl-[protein] + ATP = O-phospho-L-seryl-[protein] + ADP + H(+)</text>
        <dbReference type="Rhea" id="RHEA:17989"/>
        <dbReference type="Rhea" id="RHEA-COMP:9863"/>
        <dbReference type="Rhea" id="RHEA-COMP:11604"/>
        <dbReference type="ChEBI" id="CHEBI:15378"/>
        <dbReference type="ChEBI" id="CHEBI:29999"/>
        <dbReference type="ChEBI" id="CHEBI:30616"/>
        <dbReference type="ChEBI" id="CHEBI:83421"/>
        <dbReference type="ChEBI" id="CHEBI:456216"/>
        <dbReference type="EC" id="2.7.11.1"/>
    </reaction>
</comment>
<organism evidence="16">
    <name type="scientific">Haptolina brevifila</name>
    <dbReference type="NCBI Taxonomy" id="156173"/>
    <lineage>
        <taxon>Eukaryota</taxon>
        <taxon>Haptista</taxon>
        <taxon>Haptophyta</taxon>
        <taxon>Prymnesiophyceae</taxon>
        <taxon>Prymnesiales</taxon>
        <taxon>Prymnesiaceae</taxon>
        <taxon>Haptolina</taxon>
    </lineage>
</organism>
<feature type="compositionally biased region" description="Acidic residues" evidence="13">
    <location>
        <begin position="256"/>
        <end position="265"/>
    </location>
</feature>
<feature type="compositionally biased region" description="Low complexity" evidence="13">
    <location>
        <begin position="224"/>
        <end position="237"/>
    </location>
</feature>
<dbReference type="SMART" id="SM00220">
    <property type="entry name" value="S_TKc"/>
    <property type="match status" value="1"/>
</dbReference>